<dbReference type="Gene3D" id="3.40.50.10840">
    <property type="entry name" value="Putative sugar-binding, N-terminal domain"/>
    <property type="match status" value="1"/>
</dbReference>
<accession>A0A4R8M4D4</accession>
<evidence type="ECO:0000313" key="10">
    <source>
        <dbReference type="EMBL" id="TDY54702.1"/>
    </source>
</evidence>
<reference evidence="10 11" key="1">
    <citation type="submission" date="2019-03" db="EMBL/GenBank/DDBJ databases">
        <title>Genomic Encyclopedia of Type Strains, Phase III (KMG-III): the genomes of soil and plant-associated and newly described type strains.</title>
        <authorList>
            <person name="Whitman W."/>
        </authorList>
    </citation>
    <scope>NUCLEOTIDE SEQUENCE [LARGE SCALE GENOMIC DNA]</scope>
    <source>
        <strain evidence="10 11">LMG 29544</strain>
    </source>
</reference>
<keyword evidence="11" id="KW-1185">Reference proteome</keyword>
<dbReference type="InterPro" id="IPR042213">
    <property type="entry name" value="NBD_C_sf"/>
</dbReference>
<dbReference type="Proteomes" id="UP000295509">
    <property type="component" value="Unassembled WGS sequence"/>
</dbReference>
<dbReference type="EMBL" id="SORE01000001">
    <property type="protein sequence ID" value="TDY54702.1"/>
    <property type="molecule type" value="Genomic_DNA"/>
</dbReference>
<dbReference type="InterPro" id="IPR031475">
    <property type="entry name" value="NBD_C"/>
</dbReference>
<dbReference type="Pfam" id="PF17042">
    <property type="entry name" value="NBD_C"/>
    <property type="match status" value="1"/>
</dbReference>
<evidence type="ECO:0000256" key="2">
    <source>
        <dbReference type="ARBA" id="ARBA00022679"/>
    </source>
</evidence>
<dbReference type="InterPro" id="IPR010737">
    <property type="entry name" value="4-carb_acid_sugar_kinase_N"/>
</dbReference>
<dbReference type="AlphaFoldDB" id="A0A4R8M4D4"/>
<evidence type="ECO:0000256" key="5">
    <source>
        <dbReference type="ARBA" id="ARBA00022840"/>
    </source>
</evidence>
<comment type="caution">
    <text evidence="10">The sequence shown here is derived from an EMBL/GenBank/DDBJ whole genome shotgun (WGS) entry which is preliminary data.</text>
</comment>
<evidence type="ECO:0000313" key="11">
    <source>
        <dbReference type="Proteomes" id="UP000295509"/>
    </source>
</evidence>
<dbReference type="Gene3D" id="3.40.980.20">
    <property type="entry name" value="Four-carbon acid sugar kinase, nucleotide binding domain"/>
    <property type="match status" value="1"/>
</dbReference>
<comment type="similarity">
    <text evidence="1">Belongs to the four-carbon acid sugar kinase family.</text>
</comment>
<organism evidence="10 11">
    <name type="scientific">Paraburkholderia rhizosphaerae</name>
    <dbReference type="NCBI Taxonomy" id="480658"/>
    <lineage>
        <taxon>Bacteria</taxon>
        <taxon>Pseudomonadati</taxon>
        <taxon>Pseudomonadota</taxon>
        <taxon>Betaproteobacteria</taxon>
        <taxon>Burkholderiales</taxon>
        <taxon>Burkholderiaceae</taxon>
        <taxon>Paraburkholderia</taxon>
    </lineage>
</organism>
<keyword evidence="3" id="KW-0547">Nucleotide-binding</keyword>
<sequence length="466" mass="48131">MLIVADDLSGAADCAIGFANAGRRTVVALGADEAVQAAHDAAAGRAAVIALDTDSRRLAPADAATRASQAWRALGGTGTEAQAQDASVRTSTRRLYKKIDSTLRGNWVAEVAALQPLAGLAIVAPAFPATGRTVRDGRVYVRGVPLGETDTWQLEHAGQTADLQPMLEAAGLRTAQLAVDRLRSMQPDALAQTIAAYTDNGAHALIVDTESEADLNLLARATLALREAFFWVGSGGLARELAALPALFDVDAPAPISPVRREGPILTLVGSLSAVSGAQCALLRERTGMAELTVPPAVLRDVAKHPDSAAWQAKIGAPLAAGADLLVRIGRDDAFDPAEGAQLSTALATLVEPHIGHIAGLIATGGETARAMLGAAGIGSLELLSEVEPGVAVAQPSDDARRLTIVTKAGAFGSEHALYGAWLHLRGMQERAQATGHGAGHSASGSQRHHEPCREAATANEHPSEH</sequence>
<evidence type="ECO:0000256" key="3">
    <source>
        <dbReference type="ARBA" id="ARBA00022741"/>
    </source>
</evidence>
<gene>
    <name evidence="10" type="ORF">BX592_101158</name>
</gene>
<dbReference type="InterPro" id="IPR037051">
    <property type="entry name" value="4-carb_acid_sugar_kinase_N_sf"/>
</dbReference>
<evidence type="ECO:0000259" key="8">
    <source>
        <dbReference type="Pfam" id="PF07005"/>
    </source>
</evidence>
<keyword evidence="5" id="KW-0067">ATP-binding</keyword>
<name>A0A4R8M4D4_9BURK</name>
<feature type="domain" description="Four-carbon acid sugar kinase N-terminal" evidence="8">
    <location>
        <begin position="2"/>
        <end position="241"/>
    </location>
</feature>
<evidence type="ECO:0000256" key="6">
    <source>
        <dbReference type="ARBA" id="ARBA00023277"/>
    </source>
</evidence>
<feature type="domain" description="Four-carbon acid sugar kinase nucleotide binding" evidence="9">
    <location>
        <begin position="266"/>
        <end position="418"/>
    </location>
</feature>
<keyword evidence="6" id="KW-0119">Carbohydrate metabolism</keyword>
<keyword evidence="4" id="KW-0418">Kinase</keyword>
<dbReference type="GO" id="GO:0005524">
    <property type="term" value="F:ATP binding"/>
    <property type="evidence" value="ECO:0007669"/>
    <property type="project" value="UniProtKB-KW"/>
</dbReference>
<proteinExistence type="inferred from homology"/>
<feature type="region of interest" description="Disordered" evidence="7">
    <location>
        <begin position="432"/>
        <end position="466"/>
    </location>
</feature>
<dbReference type="SUPFAM" id="SSF142764">
    <property type="entry name" value="YgbK-like"/>
    <property type="match status" value="1"/>
</dbReference>
<evidence type="ECO:0000256" key="7">
    <source>
        <dbReference type="SAM" id="MobiDB-lite"/>
    </source>
</evidence>
<dbReference type="Pfam" id="PF07005">
    <property type="entry name" value="SBD_N"/>
    <property type="match status" value="1"/>
</dbReference>
<evidence type="ECO:0000256" key="1">
    <source>
        <dbReference type="ARBA" id="ARBA00005715"/>
    </source>
</evidence>
<feature type="compositionally biased region" description="Low complexity" evidence="7">
    <location>
        <begin position="432"/>
        <end position="446"/>
    </location>
</feature>
<dbReference type="GO" id="GO:0016301">
    <property type="term" value="F:kinase activity"/>
    <property type="evidence" value="ECO:0007669"/>
    <property type="project" value="UniProtKB-KW"/>
</dbReference>
<protein>
    <submittedName>
        <fullName evidence="10">Uncharacterized protein YgbK (DUF1537 family)</fullName>
    </submittedName>
</protein>
<keyword evidence="2" id="KW-0808">Transferase</keyword>
<evidence type="ECO:0000259" key="9">
    <source>
        <dbReference type="Pfam" id="PF17042"/>
    </source>
</evidence>
<evidence type="ECO:0000256" key="4">
    <source>
        <dbReference type="ARBA" id="ARBA00022777"/>
    </source>
</evidence>